<dbReference type="Proteomes" id="UP001732700">
    <property type="component" value="Chromosome 2D"/>
</dbReference>
<sequence length="155" mass="16910">MDHKPDRPDERARIEAVGGQVMFLDGPRVDGILAMSRAIGHEILKPEVICEPEIMIIIRSDDDDFLILASDGLWDVISNKMACDVAMECKKYGSPTSSRAVGSGQAEHNSDCGTLVGQQLEPRCYEAATILGRLALSRQSSDNISVVVIDLKVRV</sequence>
<evidence type="ECO:0000313" key="2">
    <source>
        <dbReference type="Proteomes" id="UP001732700"/>
    </source>
</evidence>
<protein>
    <submittedName>
        <fullName evidence="1">Uncharacterized protein</fullName>
    </submittedName>
</protein>
<keyword evidence="2" id="KW-1185">Reference proteome</keyword>
<reference evidence="1" key="1">
    <citation type="submission" date="2021-05" db="EMBL/GenBank/DDBJ databases">
        <authorList>
            <person name="Scholz U."/>
            <person name="Mascher M."/>
            <person name="Fiebig A."/>
        </authorList>
    </citation>
    <scope>NUCLEOTIDE SEQUENCE [LARGE SCALE GENOMIC DNA]</scope>
</reference>
<evidence type="ECO:0000313" key="1">
    <source>
        <dbReference type="EnsemblPlants" id="AVESA.00010b.r2.2DG0387990.1.CDS"/>
    </source>
</evidence>
<proteinExistence type="predicted"/>
<organism evidence="1 2">
    <name type="scientific">Avena sativa</name>
    <name type="common">Oat</name>
    <dbReference type="NCBI Taxonomy" id="4498"/>
    <lineage>
        <taxon>Eukaryota</taxon>
        <taxon>Viridiplantae</taxon>
        <taxon>Streptophyta</taxon>
        <taxon>Embryophyta</taxon>
        <taxon>Tracheophyta</taxon>
        <taxon>Spermatophyta</taxon>
        <taxon>Magnoliopsida</taxon>
        <taxon>Liliopsida</taxon>
        <taxon>Poales</taxon>
        <taxon>Poaceae</taxon>
        <taxon>BOP clade</taxon>
        <taxon>Pooideae</taxon>
        <taxon>Poodae</taxon>
        <taxon>Poeae</taxon>
        <taxon>Poeae Chloroplast Group 1 (Aveneae type)</taxon>
        <taxon>Aveninae</taxon>
        <taxon>Avena</taxon>
    </lineage>
</organism>
<name>A0ACD5VA27_AVESA</name>
<reference evidence="1" key="2">
    <citation type="submission" date="2025-09" db="UniProtKB">
        <authorList>
            <consortium name="EnsemblPlants"/>
        </authorList>
    </citation>
    <scope>IDENTIFICATION</scope>
</reference>
<dbReference type="EnsemblPlants" id="AVESA.00010b.r2.2DG0387990.1">
    <property type="protein sequence ID" value="AVESA.00010b.r2.2DG0387990.1.CDS"/>
    <property type="gene ID" value="AVESA.00010b.r2.2DG0387990"/>
</dbReference>
<accession>A0ACD5VA27</accession>